<dbReference type="EMBL" id="KN832995">
    <property type="protein sequence ID" value="KIM82301.1"/>
    <property type="molecule type" value="Genomic_DNA"/>
</dbReference>
<evidence type="ECO:0000313" key="1">
    <source>
        <dbReference type="EMBL" id="KIM82301.1"/>
    </source>
</evidence>
<keyword evidence="2" id="KW-1185">Reference proteome</keyword>
<gene>
    <name evidence="1" type="ORF">PILCRDRAFT_8109</name>
</gene>
<dbReference type="AlphaFoldDB" id="A0A0C3FTV1"/>
<proteinExistence type="predicted"/>
<evidence type="ECO:0000313" key="2">
    <source>
        <dbReference type="Proteomes" id="UP000054166"/>
    </source>
</evidence>
<protein>
    <submittedName>
        <fullName evidence="1">Uncharacterized protein</fullName>
    </submittedName>
</protein>
<reference evidence="2" key="2">
    <citation type="submission" date="2015-01" db="EMBL/GenBank/DDBJ databases">
        <title>Evolutionary Origins and Diversification of the Mycorrhizal Mutualists.</title>
        <authorList>
            <consortium name="DOE Joint Genome Institute"/>
            <consortium name="Mycorrhizal Genomics Consortium"/>
            <person name="Kohler A."/>
            <person name="Kuo A."/>
            <person name="Nagy L.G."/>
            <person name="Floudas D."/>
            <person name="Copeland A."/>
            <person name="Barry K.W."/>
            <person name="Cichocki N."/>
            <person name="Veneault-Fourrey C."/>
            <person name="LaButti K."/>
            <person name="Lindquist E.A."/>
            <person name="Lipzen A."/>
            <person name="Lundell T."/>
            <person name="Morin E."/>
            <person name="Murat C."/>
            <person name="Riley R."/>
            <person name="Ohm R."/>
            <person name="Sun H."/>
            <person name="Tunlid A."/>
            <person name="Henrissat B."/>
            <person name="Grigoriev I.V."/>
            <person name="Hibbett D.S."/>
            <person name="Martin F."/>
        </authorList>
    </citation>
    <scope>NUCLEOTIDE SEQUENCE [LARGE SCALE GENOMIC DNA]</scope>
    <source>
        <strain evidence="2">F 1598</strain>
    </source>
</reference>
<dbReference type="Proteomes" id="UP000054166">
    <property type="component" value="Unassembled WGS sequence"/>
</dbReference>
<organism evidence="1 2">
    <name type="scientific">Piloderma croceum (strain F 1598)</name>
    <dbReference type="NCBI Taxonomy" id="765440"/>
    <lineage>
        <taxon>Eukaryota</taxon>
        <taxon>Fungi</taxon>
        <taxon>Dikarya</taxon>
        <taxon>Basidiomycota</taxon>
        <taxon>Agaricomycotina</taxon>
        <taxon>Agaricomycetes</taxon>
        <taxon>Agaricomycetidae</taxon>
        <taxon>Atheliales</taxon>
        <taxon>Atheliaceae</taxon>
        <taxon>Piloderma</taxon>
    </lineage>
</organism>
<reference evidence="1 2" key="1">
    <citation type="submission" date="2014-04" db="EMBL/GenBank/DDBJ databases">
        <authorList>
            <consortium name="DOE Joint Genome Institute"/>
            <person name="Kuo A."/>
            <person name="Tarkka M."/>
            <person name="Buscot F."/>
            <person name="Kohler A."/>
            <person name="Nagy L.G."/>
            <person name="Floudas D."/>
            <person name="Copeland A."/>
            <person name="Barry K.W."/>
            <person name="Cichocki N."/>
            <person name="Veneault-Fourrey C."/>
            <person name="LaButti K."/>
            <person name="Lindquist E.A."/>
            <person name="Lipzen A."/>
            <person name="Lundell T."/>
            <person name="Morin E."/>
            <person name="Murat C."/>
            <person name="Sun H."/>
            <person name="Tunlid A."/>
            <person name="Henrissat B."/>
            <person name="Grigoriev I.V."/>
            <person name="Hibbett D.S."/>
            <person name="Martin F."/>
            <person name="Nordberg H.P."/>
            <person name="Cantor M.N."/>
            <person name="Hua S.X."/>
        </authorList>
    </citation>
    <scope>NUCLEOTIDE SEQUENCE [LARGE SCALE GENOMIC DNA]</scope>
    <source>
        <strain evidence="1 2">F 1598</strain>
    </source>
</reference>
<sequence>MALPAVVIEMDCSLPRERHRREWFRVGVELLVPAVVLARLLFTGFQSPHRVLNKCIQDLKADAEAAVGAEPPLPNVYVLLPPIGFNFSESILAKSLCFLSSTDSIDIATLTSYEGLQRIVASLIFGYFKTGTTRDMAWAEQSALAECSVVRFVGIRRIQADEPLAILAAKNISHRTLNSIKVFPAGTTDVL</sequence>
<dbReference type="HOGENOM" id="CLU_1511151_0_0_1"/>
<dbReference type="InParanoid" id="A0A0C3FTV1"/>
<accession>A0A0C3FTV1</accession>
<name>A0A0C3FTV1_PILCF</name>